<dbReference type="Proteomes" id="UP000536534">
    <property type="component" value="Unassembled WGS sequence"/>
</dbReference>
<evidence type="ECO:0000313" key="2">
    <source>
        <dbReference type="EMBL" id="NLF53061.1"/>
    </source>
</evidence>
<evidence type="ECO:0000313" key="3">
    <source>
        <dbReference type="Proteomes" id="UP000536534"/>
    </source>
</evidence>
<sequence length="73" mass="7856">MTITFSVRGDHIQLDQLLKACGLVDSGGAAHAAVESGQVRVDGRPENRKRAKLRAGQRVRFGDQDIVLVAAQT</sequence>
<dbReference type="Gene3D" id="3.10.290.10">
    <property type="entry name" value="RNA-binding S4 domain"/>
    <property type="match status" value="1"/>
</dbReference>
<dbReference type="Pfam" id="PF13275">
    <property type="entry name" value="S4_2"/>
    <property type="match status" value="1"/>
</dbReference>
<dbReference type="GO" id="GO:0003723">
    <property type="term" value="F:RNA binding"/>
    <property type="evidence" value="ECO:0007669"/>
    <property type="project" value="UniProtKB-KW"/>
</dbReference>
<protein>
    <submittedName>
        <fullName evidence="2">RNA-binding S4 domain-containing protein</fullName>
    </submittedName>
</protein>
<comment type="caution">
    <text evidence="2">The sequence shown here is derived from an EMBL/GenBank/DDBJ whole genome shotgun (WGS) entry which is preliminary data.</text>
</comment>
<organism evidence="2 3">
    <name type="scientific">Thauera phenolivorans</name>
    <dbReference type="NCBI Taxonomy" id="1792543"/>
    <lineage>
        <taxon>Bacteria</taxon>
        <taxon>Pseudomonadati</taxon>
        <taxon>Pseudomonadota</taxon>
        <taxon>Betaproteobacteria</taxon>
        <taxon>Rhodocyclales</taxon>
        <taxon>Zoogloeaceae</taxon>
        <taxon>Thauera</taxon>
    </lineage>
</organism>
<keyword evidence="1" id="KW-0694">RNA-binding</keyword>
<gene>
    <name evidence="2" type="ORF">GX576_01405</name>
</gene>
<reference evidence="2 3" key="1">
    <citation type="journal article" date="2020" name="Biotechnol. Biofuels">
        <title>New insights from the biogas microbiome by comprehensive genome-resolved metagenomics of nearly 1600 species originating from multiple anaerobic digesters.</title>
        <authorList>
            <person name="Campanaro S."/>
            <person name="Treu L."/>
            <person name="Rodriguez-R L.M."/>
            <person name="Kovalovszki A."/>
            <person name="Ziels R.M."/>
            <person name="Maus I."/>
            <person name="Zhu X."/>
            <person name="Kougias P.G."/>
            <person name="Basile A."/>
            <person name="Luo G."/>
            <person name="Schluter A."/>
            <person name="Konstantinidis K.T."/>
            <person name="Angelidaki I."/>
        </authorList>
    </citation>
    <scope>NUCLEOTIDE SEQUENCE [LARGE SCALE GENOMIC DNA]</scope>
    <source>
        <strain evidence="2">AS06rmzACSIP_256</strain>
    </source>
</reference>
<dbReference type="SUPFAM" id="SSF55174">
    <property type="entry name" value="Alpha-L RNA-binding motif"/>
    <property type="match status" value="1"/>
</dbReference>
<evidence type="ECO:0000256" key="1">
    <source>
        <dbReference type="PROSITE-ProRule" id="PRU00182"/>
    </source>
</evidence>
<dbReference type="AlphaFoldDB" id="A0A7X7LUH6"/>
<dbReference type="InterPro" id="IPR036986">
    <property type="entry name" value="S4_RNA-bd_sf"/>
</dbReference>
<name>A0A7X7LUH6_9RHOO</name>
<dbReference type="EMBL" id="JAAYYV010000036">
    <property type="protein sequence ID" value="NLF53061.1"/>
    <property type="molecule type" value="Genomic_DNA"/>
</dbReference>
<accession>A0A7X7LUH6</accession>
<proteinExistence type="predicted"/>
<dbReference type="PROSITE" id="PS50889">
    <property type="entry name" value="S4"/>
    <property type="match status" value="1"/>
</dbReference>
<dbReference type="CDD" id="cd00165">
    <property type="entry name" value="S4"/>
    <property type="match status" value="1"/>
</dbReference>